<evidence type="ECO:0000256" key="6">
    <source>
        <dbReference type="ARBA" id="ARBA00023163"/>
    </source>
</evidence>
<comment type="subcellular location">
    <subcellularLocation>
        <location evidence="1">Nucleus</location>
    </subcellularLocation>
</comment>
<keyword evidence="4" id="KW-0238">DNA-binding</keyword>
<dbReference type="GO" id="GO:0045893">
    <property type="term" value="P:positive regulation of DNA-templated transcription"/>
    <property type="evidence" value="ECO:0007669"/>
    <property type="project" value="TreeGrafter"/>
</dbReference>
<accession>A0A6A2XLI3</accession>
<dbReference type="PANTHER" id="PTHR31241:SF62">
    <property type="entry name" value="DEHYDRATION-RESPONSIVE ELEMENT-BINDING PROTEIN 2D"/>
    <property type="match status" value="1"/>
</dbReference>
<evidence type="ECO:0000256" key="4">
    <source>
        <dbReference type="ARBA" id="ARBA00023125"/>
    </source>
</evidence>
<comment type="similarity">
    <text evidence="8">Belongs to the AP2/ERF transcription factor family. ERF subfamily.</text>
</comment>
<evidence type="ECO:0000256" key="2">
    <source>
        <dbReference type="ARBA" id="ARBA00023015"/>
    </source>
</evidence>
<dbReference type="GO" id="GO:0000976">
    <property type="term" value="F:transcription cis-regulatory region binding"/>
    <property type="evidence" value="ECO:0007669"/>
    <property type="project" value="TreeGrafter"/>
</dbReference>
<proteinExistence type="inferred from homology"/>
<sequence>MGSAEVSGSCRKRKRRGLSVEDTLKKWIDNPDEKKARKAPAKGSKKGCMKGKGGPQNQNCQYRGVRQRTWGTWVAEIRPPNKEKRLWLGTFPTALEAALAYDKAAEAMSGDKAILNMPQGSSHSDTCDKHAGVGGGSETTTPDFEFPDSGTQGSSSVVNLSNGVSTAASTSVGSDPTVDASSHSDTYVGGGSETTTAAEFEFPDSGTQTHNYLDGLDIFGDISTDLGGCDLWEGCGFLDLE</sequence>
<feature type="domain" description="AP2/ERF" evidence="10">
    <location>
        <begin position="61"/>
        <end position="118"/>
    </location>
</feature>
<keyword evidence="3" id="KW-0346">Stress response</keyword>
<name>A0A6A2XLI3_HIBSY</name>
<organism evidence="11 12">
    <name type="scientific">Hibiscus syriacus</name>
    <name type="common">Rose of Sharon</name>
    <dbReference type="NCBI Taxonomy" id="106335"/>
    <lineage>
        <taxon>Eukaryota</taxon>
        <taxon>Viridiplantae</taxon>
        <taxon>Streptophyta</taxon>
        <taxon>Embryophyta</taxon>
        <taxon>Tracheophyta</taxon>
        <taxon>Spermatophyta</taxon>
        <taxon>Magnoliopsida</taxon>
        <taxon>eudicotyledons</taxon>
        <taxon>Gunneridae</taxon>
        <taxon>Pentapetalae</taxon>
        <taxon>rosids</taxon>
        <taxon>malvids</taxon>
        <taxon>Malvales</taxon>
        <taxon>Malvaceae</taxon>
        <taxon>Malvoideae</taxon>
        <taxon>Hibiscus</taxon>
    </lineage>
</organism>
<dbReference type="Gene3D" id="3.30.730.10">
    <property type="entry name" value="AP2/ERF domain"/>
    <property type="match status" value="1"/>
</dbReference>
<dbReference type="PROSITE" id="PS51032">
    <property type="entry name" value="AP2_ERF"/>
    <property type="match status" value="1"/>
</dbReference>
<evidence type="ECO:0000256" key="5">
    <source>
        <dbReference type="ARBA" id="ARBA00023159"/>
    </source>
</evidence>
<dbReference type="GO" id="GO:0005634">
    <property type="term" value="C:nucleus"/>
    <property type="evidence" value="ECO:0007669"/>
    <property type="project" value="UniProtKB-SubCell"/>
</dbReference>
<evidence type="ECO:0000313" key="12">
    <source>
        <dbReference type="Proteomes" id="UP000436088"/>
    </source>
</evidence>
<dbReference type="AlphaFoldDB" id="A0A6A2XLI3"/>
<dbReference type="CDD" id="cd00018">
    <property type="entry name" value="AP2"/>
    <property type="match status" value="1"/>
</dbReference>
<keyword evidence="7" id="KW-0539">Nucleus</keyword>
<dbReference type="PRINTS" id="PR00367">
    <property type="entry name" value="ETHRSPELEMNT"/>
</dbReference>
<dbReference type="SUPFAM" id="SSF54171">
    <property type="entry name" value="DNA-binding domain"/>
    <property type="match status" value="1"/>
</dbReference>
<comment type="caution">
    <text evidence="11">The sequence shown here is derived from an EMBL/GenBank/DDBJ whole genome shotgun (WGS) entry which is preliminary data.</text>
</comment>
<dbReference type="GO" id="GO:0006950">
    <property type="term" value="P:response to stress"/>
    <property type="evidence" value="ECO:0007669"/>
    <property type="project" value="TreeGrafter"/>
</dbReference>
<dbReference type="FunFam" id="3.30.730.10:FF:000001">
    <property type="entry name" value="Ethylene-responsive transcription factor 2"/>
    <property type="match status" value="1"/>
</dbReference>
<reference evidence="11" key="1">
    <citation type="submission" date="2019-09" db="EMBL/GenBank/DDBJ databases">
        <title>Draft genome information of white flower Hibiscus syriacus.</title>
        <authorList>
            <person name="Kim Y.-M."/>
        </authorList>
    </citation>
    <scope>NUCLEOTIDE SEQUENCE [LARGE SCALE GENOMIC DNA]</scope>
    <source>
        <strain evidence="11">YM2019G1</strain>
    </source>
</reference>
<gene>
    <name evidence="11" type="ORF">F3Y22_tig00112114pilonHSYRG00131</name>
</gene>
<dbReference type="InterPro" id="IPR016177">
    <property type="entry name" value="DNA-bd_dom_sf"/>
</dbReference>
<dbReference type="Proteomes" id="UP000436088">
    <property type="component" value="Unassembled WGS sequence"/>
</dbReference>
<evidence type="ECO:0000313" key="11">
    <source>
        <dbReference type="EMBL" id="KAE8670670.1"/>
    </source>
</evidence>
<feature type="region of interest" description="Disordered" evidence="9">
    <location>
        <begin position="28"/>
        <end position="60"/>
    </location>
</feature>
<dbReference type="GO" id="GO:0003700">
    <property type="term" value="F:DNA-binding transcription factor activity"/>
    <property type="evidence" value="ECO:0007669"/>
    <property type="project" value="InterPro"/>
</dbReference>
<feature type="region of interest" description="Disordered" evidence="9">
    <location>
        <begin position="119"/>
        <end position="192"/>
    </location>
</feature>
<evidence type="ECO:0000256" key="1">
    <source>
        <dbReference type="ARBA" id="ARBA00004123"/>
    </source>
</evidence>
<keyword evidence="6" id="KW-0804">Transcription</keyword>
<dbReference type="PANTHER" id="PTHR31241">
    <property type="entry name" value="DEHYDRATION-RESPONSIVE ELEMENT-BINDING PROTEIN 2C"/>
    <property type="match status" value="1"/>
</dbReference>
<keyword evidence="12" id="KW-1185">Reference proteome</keyword>
<keyword evidence="5" id="KW-0010">Activator</keyword>
<feature type="compositionally biased region" description="Polar residues" evidence="9">
    <location>
        <begin position="166"/>
        <end position="185"/>
    </location>
</feature>
<evidence type="ECO:0000259" key="10">
    <source>
        <dbReference type="PROSITE" id="PS51032"/>
    </source>
</evidence>
<dbReference type="EMBL" id="VEPZ02001504">
    <property type="protein sequence ID" value="KAE8670670.1"/>
    <property type="molecule type" value="Genomic_DNA"/>
</dbReference>
<feature type="compositionally biased region" description="Low complexity" evidence="9">
    <location>
        <begin position="153"/>
        <end position="165"/>
    </location>
</feature>
<dbReference type="InterPro" id="IPR001471">
    <property type="entry name" value="AP2/ERF_dom"/>
</dbReference>
<evidence type="ECO:0000256" key="7">
    <source>
        <dbReference type="ARBA" id="ARBA00023242"/>
    </source>
</evidence>
<evidence type="ECO:0000256" key="3">
    <source>
        <dbReference type="ARBA" id="ARBA00023016"/>
    </source>
</evidence>
<dbReference type="InterPro" id="IPR036955">
    <property type="entry name" value="AP2/ERF_dom_sf"/>
</dbReference>
<keyword evidence="2" id="KW-0805">Transcription regulation</keyword>
<dbReference type="Pfam" id="PF00847">
    <property type="entry name" value="AP2"/>
    <property type="match status" value="1"/>
</dbReference>
<dbReference type="SMART" id="SM00380">
    <property type="entry name" value="AP2"/>
    <property type="match status" value="1"/>
</dbReference>
<evidence type="ECO:0000256" key="8">
    <source>
        <dbReference type="ARBA" id="ARBA00024343"/>
    </source>
</evidence>
<protein>
    <submittedName>
        <fullName evidence="11">Dehydration-responsive element-binding protein 2C</fullName>
    </submittedName>
</protein>
<feature type="compositionally biased region" description="Basic residues" evidence="9">
    <location>
        <begin position="36"/>
        <end position="49"/>
    </location>
</feature>
<evidence type="ECO:0000256" key="9">
    <source>
        <dbReference type="SAM" id="MobiDB-lite"/>
    </source>
</evidence>